<name>A0AAD1TJZ9_PELCU</name>
<proteinExistence type="predicted"/>
<dbReference type="PANTHER" id="PTHR11505">
    <property type="entry name" value="L1 TRANSPOSABLE ELEMENT-RELATED"/>
    <property type="match status" value="1"/>
</dbReference>
<keyword evidence="2" id="KW-1185">Reference proteome</keyword>
<evidence type="ECO:0000313" key="1">
    <source>
        <dbReference type="EMBL" id="CAH2325073.1"/>
    </source>
</evidence>
<evidence type="ECO:0000313" key="2">
    <source>
        <dbReference type="Proteomes" id="UP001295444"/>
    </source>
</evidence>
<reference evidence="1" key="1">
    <citation type="submission" date="2022-03" db="EMBL/GenBank/DDBJ databases">
        <authorList>
            <person name="Alioto T."/>
            <person name="Alioto T."/>
            <person name="Gomez Garrido J."/>
        </authorList>
    </citation>
    <scope>NUCLEOTIDE SEQUENCE</scope>
</reference>
<dbReference type="Proteomes" id="UP001295444">
    <property type="component" value="Chromosome 12"/>
</dbReference>
<accession>A0AAD1TJZ9</accession>
<dbReference type="EMBL" id="OW240923">
    <property type="protein sequence ID" value="CAH2325073.1"/>
    <property type="molecule type" value="Genomic_DNA"/>
</dbReference>
<sequence length="354" mass="39683">MGKHSKAGSTPKPSGTRQAIASTYMRQCLAAAPDLNSQAASEAYTQCEASTPNSYSPEREEHAAAPPADWLSLLKALPTWADLTNATTALQTSIRADLQLMRADIQGMADRMAQIEADHDTLTATQATQAANQAQQMTQMQVMARHIEDLDNRGCRNNLRIRGLQEGEETPTQLIDLLTNIFNGLLRRPKETPIEFVRADRVLRPRDLPEAPPWDVICCLVICALKEEILHEARNKGKIIHEGQQLQLYPDLCPATLGYHRALKPLTRALVTQKIRYRWTFPTGLIGNTRGGPRQIRTAQDLQELLEELKLPPLNLRWPDPLDYYNSPPTPQGGQPQRRHRTRMETVRLAGATR</sequence>
<gene>
    <name evidence="1" type="ORF">PECUL_23A045398</name>
</gene>
<dbReference type="AlphaFoldDB" id="A0AAD1TJZ9"/>
<protein>
    <submittedName>
        <fullName evidence="1">Uncharacterized protein</fullName>
    </submittedName>
</protein>
<dbReference type="Gene3D" id="3.30.70.1820">
    <property type="entry name" value="L1 transposable element, RRM domain"/>
    <property type="match status" value="1"/>
</dbReference>
<dbReference type="InterPro" id="IPR004244">
    <property type="entry name" value="Transposase_22"/>
</dbReference>
<organism evidence="1 2">
    <name type="scientific">Pelobates cultripes</name>
    <name type="common">Western spadefoot toad</name>
    <dbReference type="NCBI Taxonomy" id="61616"/>
    <lineage>
        <taxon>Eukaryota</taxon>
        <taxon>Metazoa</taxon>
        <taxon>Chordata</taxon>
        <taxon>Craniata</taxon>
        <taxon>Vertebrata</taxon>
        <taxon>Euteleostomi</taxon>
        <taxon>Amphibia</taxon>
        <taxon>Batrachia</taxon>
        <taxon>Anura</taxon>
        <taxon>Pelobatoidea</taxon>
        <taxon>Pelobatidae</taxon>
        <taxon>Pelobates</taxon>
    </lineage>
</organism>